<organism evidence="5 6">
    <name type="scientific">Mollisia scopiformis</name>
    <name type="common">Conifer needle endophyte fungus</name>
    <name type="synonym">Phialocephala scopiformis</name>
    <dbReference type="NCBI Taxonomy" id="149040"/>
    <lineage>
        <taxon>Eukaryota</taxon>
        <taxon>Fungi</taxon>
        <taxon>Dikarya</taxon>
        <taxon>Ascomycota</taxon>
        <taxon>Pezizomycotina</taxon>
        <taxon>Leotiomycetes</taxon>
        <taxon>Helotiales</taxon>
        <taxon>Mollisiaceae</taxon>
        <taxon>Mollisia</taxon>
    </lineage>
</organism>
<dbReference type="EMBL" id="KQ947408">
    <property type="protein sequence ID" value="KUJ21317.1"/>
    <property type="molecule type" value="Genomic_DNA"/>
</dbReference>
<feature type="domain" description="FAD-binding" evidence="4">
    <location>
        <begin position="310"/>
        <end position="368"/>
    </location>
</feature>
<evidence type="ECO:0000313" key="5">
    <source>
        <dbReference type="EMBL" id="KUJ21317.1"/>
    </source>
</evidence>
<keyword evidence="2" id="KW-0274">FAD</keyword>
<dbReference type="Proteomes" id="UP000070700">
    <property type="component" value="Unassembled WGS sequence"/>
</dbReference>
<dbReference type="GO" id="GO:0071949">
    <property type="term" value="F:FAD binding"/>
    <property type="evidence" value="ECO:0007669"/>
    <property type="project" value="InterPro"/>
</dbReference>
<dbReference type="GeneID" id="28826459"/>
<sequence>MEETTVLIVGAGPSGLALAVNLGRINIKTVILEKELELSEDPRGIAITGDAVRISYALGIGNELTTKIGRKTGILHFHNKTWNNPAFMYFDTDHDHLQQSVPNAINQFQPNYERELRKRIVALPTVDLRIGCEVLDRTEEEAGVVVKYKDEEGNIRSIRTSYLVGADGKRGIVRKKFLEPKGIRQEVGQYNHVSTWVATNFEITLPTPATHPDFPLWKIGYSPEQVYDAFWPSGFHFVNDPKRPAATGSFGPKGTRFWRHEYSVEEGDNLDDPIAHLWSQIGPWLEIAGYKFSSKLRGTMVSYPRDCVGILRCRPFTFATKVVNRWHCKRTILIGDASHVYPPFGGQGIASGVRDAHSLFWRLAFLSRMTVPPVVHDKFLTGWGHEQRQACDHATKLTKTNGSITNQRSRVLAFLTRTLMRLLWCFPGVPFLMTRYTIGDSFRYQQFDGLFALRERGGGYKMPQIWIRRGDEKPQLSDEVFHRDASRLALVNIVEDEDDVDEISIAKTIRRMALPGDLLGEKNVTHLCLGLGKSTKDSQVYRPCKREELLAEGIEPMIGYDPHTLAKRIGSAAKYAIVRPDFFIHSVASSVEELFGNGRTIAEYFI</sequence>
<evidence type="ECO:0000313" key="6">
    <source>
        <dbReference type="Proteomes" id="UP000070700"/>
    </source>
</evidence>
<dbReference type="InterPro" id="IPR050631">
    <property type="entry name" value="PheA/TfdB_FAD_monoxygenase"/>
</dbReference>
<keyword evidence="3" id="KW-0560">Oxidoreductase</keyword>
<dbReference type="OrthoDB" id="10016252at2759"/>
<dbReference type="Pfam" id="PF01494">
    <property type="entry name" value="FAD_binding_3"/>
    <property type="match status" value="2"/>
</dbReference>
<dbReference type="PANTHER" id="PTHR43476:SF3">
    <property type="entry name" value="FAD-BINDING MONOOXYGENASE"/>
    <property type="match status" value="1"/>
</dbReference>
<keyword evidence="6" id="KW-1185">Reference proteome</keyword>
<dbReference type="InterPro" id="IPR002938">
    <property type="entry name" value="FAD-bd"/>
</dbReference>
<evidence type="ECO:0000256" key="2">
    <source>
        <dbReference type="ARBA" id="ARBA00022827"/>
    </source>
</evidence>
<keyword evidence="1" id="KW-0285">Flavoprotein</keyword>
<dbReference type="Gene3D" id="3.50.50.60">
    <property type="entry name" value="FAD/NAD(P)-binding domain"/>
    <property type="match status" value="2"/>
</dbReference>
<reference evidence="5 6" key="1">
    <citation type="submission" date="2015-10" db="EMBL/GenBank/DDBJ databases">
        <title>Full genome of DAOMC 229536 Phialocephala scopiformis, a fungal endophyte of spruce producing the potent anti-insectan compound rugulosin.</title>
        <authorList>
            <consortium name="DOE Joint Genome Institute"/>
            <person name="Walker A.K."/>
            <person name="Frasz S.L."/>
            <person name="Seifert K.A."/>
            <person name="Miller J.D."/>
            <person name="Mondo S.J."/>
            <person name="Labutti K."/>
            <person name="Lipzen A."/>
            <person name="Dockter R."/>
            <person name="Kennedy M."/>
            <person name="Grigoriev I.V."/>
            <person name="Spatafora J.W."/>
        </authorList>
    </citation>
    <scope>NUCLEOTIDE SEQUENCE [LARGE SCALE GENOMIC DNA]</scope>
    <source>
        <strain evidence="5 6">CBS 120377</strain>
    </source>
</reference>
<dbReference type="InterPro" id="IPR036188">
    <property type="entry name" value="FAD/NAD-bd_sf"/>
</dbReference>
<dbReference type="PRINTS" id="PR00420">
    <property type="entry name" value="RNGMNOXGNASE"/>
</dbReference>
<dbReference type="RefSeq" id="XP_018075672.1">
    <property type="nucleotide sequence ID" value="XM_018216733.1"/>
</dbReference>
<protein>
    <submittedName>
        <fullName evidence="5">FAD/NAD(P)-binding domain-containing protein</fullName>
    </submittedName>
</protein>
<feature type="domain" description="FAD-binding" evidence="4">
    <location>
        <begin position="3"/>
        <end position="211"/>
    </location>
</feature>
<dbReference type="AlphaFoldDB" id="A0A194XNK9"/>
<dbReference type="PANTHER" id="PTHR43476">
    <property type="entry name" value="3-(3-HYDROXY-PHENYL)PROPIONATE/3-HYDROXYCINNAMIC ACID HYDROXYLASE"/>
    <property type="match status" value="1"/>
</dbReference>
<dbReference type="InParanoid" id="A0A194XNK9"/>
<proteinExistence type="predicted"/>
<accession>A0A194XNK9</accession>
<dbReference type="KEGG" id="psco:LY89DRAFT_694848"/>
<gene>
    <name evidence="5" type="ORF">LY89DRAFT_694848</name>
</gene>
<dbReference type="SUPFAM" id="SSF51905">
    <property type="entry name" value="FAD/NAD(P)-binding domain"/>
    <property type="match status" value="1"/>
</dbReference>
<dbReference type="GO" id="GO:0016491">
    <property type="term" value="F:oxidoreductase activity"/>
    <property type="evidence" value="ECO:0007669"/>
    <property type="project" value="UniProtKB-KW"/>
</dbReference>
<evidence type="ECO:0000256" key="1">
    <source>
        <dbReference type="ARBA" id="ARBA00022630"/>
    </source>
</evidence>
<evidence type="ECO:0000256" key="3">
    <source>
        <dbReference type="ARBA" id="ARBA00023002"/>
    </source>
</evidence>
<evidence type="ECO:0000259" key="4">
    <source>
        <dbReference type="Pfam" id="PF01494"/>
    </source>
</evidence>
<name>A0A194XNK9_MOLSC</name>